<accession>A0A1I7Z567</accession>
<dbReference type="PANTHER" id="PTHR38640">
    <property type="entry name" value="GEO09659P1"/>
    <property type="match status" value="1"/>
</dbReference>
<evidence type="ECO:0000313" key="3">
    <source>
        <dbReference type="WBParaSite" id="L893_g22936.t1"/>
    </source>
</evidence>
<organism evidence="2 3">
    <name type="scientific">Steinernema glaseri</name>
    <dbReference type="NCBI Taxonomy" id="37863"/>
    <lineage>
        <taxon>Eukaryota</taxon>
        <taxon>Metazoa</taxon>
        <taxon>Ecdysozoa</taxon>
        <taxon>Nematoda</taxon>
        <taxon>Chromadorea</taxon>
        <taxon>Rhabditida</taxon>
        <taxon>Tylenchina</taxon>
        <taxon>Panagrolaimomorpha</taxon>
        <taxon>Strongyloidoidea</taxon>
        <taxon>Steinernematidae</taxon>
        <taxon>Steinernema</taxon>
    </lineage>
</organism>
<keyword evidence="2" id="KW-1185">Reference proteome</keyword>
<evidence type="ECO:0000313" key="2">
    <source>
        <dbReference type="Proteomes" id="UP000095287"/>
    </source>
</evidence>
<dbReference type="PANTHER" id="PTHR38640:SF1">
    <property type="entry name" value="GEO09659P1"/>
    <property type="match status" value="1"/>
</dbReference>
<dbReference type="Proteomes" id="UP000095287">
    <property type="component" value="Unplaced"/>
</dbReference>
<name>A0A1I7Z567_9BILA</name>
<feature type="transmembrane region" description="Helical" evidence="1">
    <location>
        <begin position="125"/>
        <end position="142"/>
    </location>
</feature>
<dbReference type="AlphaFoldDB" id="A0A1I7Z567"/>
<proteinExistence type="predicted"/>
<keyword evidence="1" id="KW-1133">Transmembrane helix</keyword>
<reference evidence="3" key="1">
    <citation type="submission" date="2016-11" db="UniProtKB">
        <authorList>
            <consortium name="WormBaseParasite"/>
        </authorList>
    </citation>
    <scope>IDENTIFICATION</scope>
</reference>
<dbReference type="WBParaSite" id="L893_g22936.t1">
    <property type="protein sequence ID" value="L893_g22936.t1"/>
    <property type="gene ID" value="L893_g22936"/>
</dbReference>
<protein>
    <submittedName>
        <fullName evidence="3">Conserved plasma membrane protein</fullName>
    </submittedName>
</protein>
<sequence>MSLSTLTERACDLRKALFPKATSRTLLAHYLPMVGACCHSAFHMHVFNPQTMTRLFPVWDLAVSNAILFTSHLGAGFYVFFRPHLFKVPEWDRVQFSVFSSVMFNFGSLLLAVLVKPLIPTKSVPLKAILGAALSSFLLWTARKYLDHIDSRTLPMEDYKFDKFD</sequence>
<keyword evidence="1" id="KW-0812">Transmembrane</keyword>
<keyword evidence="1" id="KW-0472">Membrane</keyword>
<feature type="transmembrane region" description="Helical" evidence="1">
    <location>
        <begin position="102"/>
        <end position="119"/>
    </location>
</feature>
<feature type="transmembrane region" description="Helical" evidence="1">
    <location>
        <begin position="62"/>
        <end position="81"/>
    </location>
</feature>
<evidence type="ECO:0000256" key="1">
    <source>
        <dbReference type="SAM" id="Phobius"/>
    </source>
</evidence>
<feature type="transmembrane region" description="Helical" evidence="1">
    <location>
        <begin position="21"/>
        <end position="42"/>
    </location>
</feature>